<dbReference type="OrthoDB" id="291134at2"/>
<accession>A0A518F004</accession>
<reference evidence="3 4" key="1">
    <citation type="submission" date="2019-02" db="EMBL/GenBank/DDBJ databases">
        <title>Deep-cultivation of Planctomycetes and their phenomic and genomic characterization uncovers novel biology.</title>
        <authorList>
            <person name="Wiegand S."/>
            <person name="Jogler M."/>
            <person name="Boedeker C."/>
            <person name="Pinto D."/>
            <person name="Vollmers J."/>
            <person name="Rivas-Marin E."/>
            <person name="Kohn T."/>
            <person name="Peeters S.H."/>
            <person name="Heuer A."/>
            <person name="Rast P."/>
            <person name="Oberbeckmann S."/>
            <person name="Bunk B."/>
            <person name="Jeske O."/>
            <person name="Meyerdierks A."/>
            <person name="Storesund J.E."/>
            <person name="Kallscheuer N."/>
            <person name="Luecker S."/>
            <person name="Lage O.M."/>
            <person name="Pohl T."/>
            <person name="Merkel B.J."/>
            <person name="Hornburger P."/>
            <person name="Mueller R.-W."/>
            <person name="Bruemmer F."/>
            <person name="Labrenz M."/>
            <person name="Spormann A.M."/>
            <person name="Op den Camp H."/>
            <person name="Overmann J."/>
            <person name="Amann R."/>
            <person name="Jetten M.S.M."/>
            <person name="Mascher T."/>
            <person name="Medema M.H."/>
            <person name="Devos D.P."/>
            <person name="Kaster A.-K."/>
            <person name="Ovreas L."/>
            <person name="Rohde M."/>
            <person name="Galperin M.Y."/>
            <person name="Jogler C."/>
        </authorList>
    </citation>
    <scope>NUCLEOTIDE SEQUENCE [LARGE SCALE GENOMIC DNA]</scope>
    <source>
        <strain evidence="3 4">Poly30</strain>
    </source>
</reference>
<dbReference type="SUPFAM" id="SSF69322">
    <property type="entry name" value="Tricorn protease domain 2"/>
    <property type="match status" value="1"/>
</dbReference>
<name>A0A518F004_9BACT</name>
<feature type="signal peptide" evidence="2">
    <location>
        <begin position="1"/>
        <end position="21"/>
    </location>
</feature>
<dbReference type="RefSeq" id="WP_145204423.1">
    <property type="nucleotide sequence ID" value="NZ_CP036434.1"/>
</dbReference>
<dbReference type="PANTHER" id="PTHR36220:SF1">
    <property type="entry name" value="GAMMA TUBULIN COMPLEX COMPONENT C-TERMINAL DOMAIN-CONTAINING PROTEIN"/>
    <property type="match status" value="1"/>
</dbReference>
<evidence type="ECO:0008006" key="5">
    <source>
        <dbReference type="Google" id="ProtNLM"/>
    </source>
</evidence>
<dbReference type="InterPro" id="IPR028994">
    <property type="entry name" value="Integrin_alpha_N"/>
</dbReference>
<dbReference type="Pfam" id="PF14312">
    <property type="entry name" value="FG-GAP_2"/>
    <property type="match status" value="1"/>
</dbReference>
<evidence type="ECO:0000313" key="3">
    <source>
        <dbReference type="EMBL" id="QDV09663.1"/>
    </source>
</evidence>
<evidence type="ECO:0000313" key="4">
    <source>
        <dbReference type="Proteomes" id="UP000320390"/>
    </source>
</evidence>
<dbReference type="InterPro" id="IPR013517">
    <property type="entry name" value="FG-GAP"/>
</dbReference>
<protein>
    <recommendedName>
        <fullName evidence="5">Cortical protein marker for cell polarity</fullName>
    </recommendedName>
</protein>
<dbReference type="PANTHER" id="PTHR36220">
    <property type="entry name" value="UNNAMED PRODUCT"/>
    <property type="match status" value="1"/>
</dbReference>
<proteinExistence type="predicted"/>
<feature type="chain" id="PRO_5021988029" description="Cortical protein marker for cell polarity" evidence="2">
    <location>
        <begin position="22"/>
        <end position="574"/>
    </location>
</feature>
<dbReference type="AlphaFoldDB" id="A0A518F004"/>
<sequence length="574" mass="61327" precursor="true">MKLTASYIITAFGLFGSTAGATQLLTVPDGRDGLRLGTSAAIHSDVAVLGAYKGGWSNQPFAPGLVAVFRKNAQGVWSYSESIEPFDGESQDWFGWKVALTERWLAVICLNDDLPSQNGRGSVYVYEDLGDHFSFHSRLVPPPGGNQTNFNADSVALDGDRLVVGSGSYHLIDAQYIGPNSGAIHVYDFDGAVWQHSDSATDGRLGFPGGIGQAVQIHGDVIVAGNHGYRINGHETGLVVIFERSPSGLWEVIDRLDSPYPDENAQFSRGMSLDGDQLAVVANYGSAGYGSVRIYNRTPSRKWRLRAAAYPDVWVANMGRFVDLRGQRLLVGGDGLAPAIPSVHSGGVMHFTHCGGYWGLDGRLQIPSYFQGGNFEQSFAFDDDQMLVAYPELSTGGFSSVGGAYVVRLPDKNPITCDELGTPIALPSAAAPCPCGNDPVDPLEGCVNSTGRGARVWARGQLSIYSVACQFHMEGLPPNTLGLVANMRQLPDEAALPAVSGDGLLLRHPFVAPSFIHVFRANAQGEADWIPPAMEPIGIFPGTRGTFQVLYRDPGGPCGTGMNWAAGFVGQFVP</sequence>
<keyword evidence="1 2" id="KW-0732">Signal</keyword>
<gene>
    <name evidence="3" type="ORF">Poly30_52210</name>
</gene>
<keyword evidence="4" id="KW-1185">Reference proteome</keyword>
<dbReference type="EMBL" id="CP036434">
    <property type="protein sequence ID" value="QDV09663.1"/>
    <property type="molecule type" value="Genomic_DNA"/>
</dbReference>
<dbReference type="Gene3D" id="2.130.10.130">
    <property type="entry name" value="Integrin alpha, N-terminal"/>
    <property type="match status" value="1"/>
</dbReference>
<dbReference type="Proteomes" id="UP000320390">
    <property type="component" value="Chromosome"/>
</dbReference>
<evidence type="ECO:0000256" key="2">
    <source>
        <dbReference type="SAM" id="SignalP"/>
    </source>
</evidence>
<organism evidence="3 4">
    <name type="scientific">Saltatorellus ferox</name>
    <dbReference type="NCBI Taxonomy" id="2528018"/>
    <lineage>
        <taxon>Bacteria</taxon>
        <taxon>Pseudomonadati</taxon>
        <taxon>Planctomycetota</taxon>
        <taxon>Planctomycetia</taxon>
        <taxon>Planctomycetia incertae sedis</taxon>
        <taxon>Saltatorellus</taxon>
    </lineage>
</organism>
<evidence type="ECO:0000256" key="1">
    <source>
        <dbReference type="ARBA" id="ARBA00022729"/>
    </source>
</evidence>